<protein>
    <submittedName>
        <fullName evidence="1">Bcl2-associated agonist of cell death-like protein</fullName>
    </submittedName>
</protein>
<dbReference type="Proteomes" id="UP000290572">
    <property type="component" value="Unassembled WGS sequence"/>
</dbReference>
<accession>A0A498MMS4</accession>
<evidence type="ECO:0000313" key="2">
    <source>
        <dbReference type="Proteomes" id="UP000290572"/>
    </source>
</evidence>
<keyword evidence="2" id="KW-1185">Reference proteome</keyword>
<dbReference type="EMBL" id="QBIY01012612">
    <property type="protein sequence ID" value="RXN21570.1"/>
    <property type="molecule type" value="Genomic_DNA"/>
</dbReference>
<dbReference type="GO" id="GO:0005739">
    <property type="term" value="C:mitochondrion"/>
    <property type="evidence" value="ECO:0007669"/>
    <property type="project" value="TreeGrafter"/>
</dbReference>
<proteinExistence type="predicted"/>
<dbReference type="PANTHER" id="PTHR28540">
    <property type="entry name" value="BCL2-ASSOCIATED AGONIST OF CELL DEATH"/>
    <property type="match status" value="1"/>
</dbReference>
<dbReference type="Pfam" id="PF10514">
    <property type="entry name" value="Bcl-2_BAD"/>
    <property type="match status" value="1"/>
</dbReference>
<dbReference type="OrthoDB" id="8991151at2759"/>
<comment type="caution">
    <text evidence="1">The sequence shown here is derived from an EMBL/GenBank/DDBJ whole genome shotgun (WGS) entry which is preliminary data.</text>
</comment>
<organism evidence="1 2">
    <name type="scientific">Labeo rohita</name>
    <name type="common">Indian major carp</name>
    <name type="synonym">Cyprinus rohita</name>
    <dbReference type="NCBI Taxonomy" id="84645"/>
    <lineage>
        <taxon>Eukaryota</taxon>
        <taxon>Metazoa</taxon>
        <taxon>Chordata</taxon>
        <taxon>Craniata</taxon>
        <taxon>Vertebrata</taxon>
        <taxon>Euteleostomi</taxon>
        <taxon>Actinopterygii</taxon>
        <taxon>Neopterygii</taxon>
        <taxon>Teleostei</taxon>
        <taxon>Ostariophysi</taxon>
        <taxon>Cypriniformes</taxon>
        <taxon>Cyprinidae</taxon>
        <taxon>Labeoninae</taxon>
        <taxon>Labeonini</taxon>
        <taxon>Labeo</taxon>
    </lineage>
</organism>
<sequence>MAHMFSISDNESETETPEDCEVSDQTKNNSGSLQTQQHLTISERLKGEQLGRHRNLSMNDEDLLETGAADEGDLLDPFRRRSRSAPPALWAAKKYGQQLRRMSDEFDVLLDKGMKRVKSAGTTRQMRQSPSWLAFLWSHKESDAESRPAE</sequence>
<dbReference type="InterPro" id="IPR018868">
    <property type="entry name" value="BAD"/>
</dbReference>
<reference evidence="1 2" key="1">
    <citation type="submission" date="2018-03" db="EMBL/GenBank/DDBJ databases">
        <title>Draft genome sequence of Rohu Carp (Labeo rohita).</title>
        <authorList>
            <person name="Das P."/>
            <person name="Kushwaha B."/>
            <person name="Joshi C.G."/>
            <person name="Kumar D."/>
            <person name="Nagpure N.S."/>
            <person name="Sahoo L."/>
            <person name="Das S.P."/>
            <person name="Bit A."/>
            <person name="Patnaik S."/>
            <person name="Meher P.K."/>
            <person name="Jayasankar P."/>
            <person name="Koringa P.G."/>
            <person name="Patel N.V."/>
            <person name="Hinsu A.T."/>
            <person name="Kumar R."/>
            <person name="Pandey M."/>
            <person name="Agarwal S."/>
            <person name="Srivastava S."/>
            <person name="Singh M."/>
            <person name="Iquebal M.A."/>
            <person name="Jaiswal S."/>
            <person name="Angadi U.B."/>
            <person name="Kumar N."/>
            <person name="Raza M."/>
            <person name="Shah T.M."/>
            <person name="Rai A."/>
            <person name="Jena J.K."/>
        </authorList>
    </citation>
    <scope>NUCLEOTIDE SEQUENCE [LARGE SCALE GENOMIC DNA]</scope>
    <source>
        <strain evidence="1">DASCIFA01</strain>
        <tissue evidence="1">Testis</tissue>
    </source>
</reference>
<name>A0A498MMS4_LABRO</name>
<dbReference type="GO" id="GO:0006915">
    <property type="term" value="P:apoptotic process"/>
    <property type="evidence" value="ECO:0007669"/>
    <property type="project" value="InterPro"/>
</dbReference>
<dbReference type="AlphaFoldDB" id="A0A498MMS4"/>
<dbReference type="STRING" id="84645.A0A498MMS4"/>
<evidence type="ECO:0000313" key="1">
    <source>
        <dbReference type="EMBL" id="RXN21570.1"/>
    </source>
</evidence>
<gene>
    <name evidence="1" type="ORF">ROHU_024149</name>
</gene>
<dbReference type="PANTHER" id="PTHR28540:SF1">
    <property type="entry name" value="BCL2-ASSOCIATED AGONIST OF CELL DEATH"/>
    <property type="match status" value="1"/>
</dbReference>